<evidence type="ECO:0000313" key="2">
    <source>
        <dbReference type="Proteomes" id="UP000198916"/>
    </source>
</evidence>
<gene>
    <name evidence="1" type="ORF">SAMN05421740_101764</name>
</gene>
<dbReference type="Proteomes" id="UP000198916">
    <property type="component" value="Unassembled WGS sequence"/>
</dbReference>
<protein>
    <submittedName>
        <fullName evidence="1">Uncharacterized protein</fullName>
    </submittedName>
</protein>
<evidence type="ECO:0000313" key="1">
    <source>
        <dbReference type="EMBL" id="SEK40156.1"/>
    </source>
</evidence>
<proteinExistence type="predicted"/>
<dbReference type="OrthoDB" id="712609at2"/>
<dbReference type="EMBL" id="FNZR01000001">
    <property type="protein sequence ID" value="SEK40156.1"/>
    <property type="molecule type" value="Genomic_DNA"/>
</dbReference>
<name>A0A1H7GPS6_9SPHI</name>
<dbReference type="RefSeq" id="WP_090602841.1">
    <property type="nucleotide sequence ID" value="NZ_FNZR01000001.1"/>
</dbReference>
<dbReference type="STRING" id="332977.SAMN05421740_101764"/>
<sequence>METLKFETAVGASSQLAELSHIMDSIPNIIDWCIDRFTNYVLLSVKGINIRATDIINTLDGHGIHATQLYEE</sequence>
<keyword evidence="2" id="KW-1185">Reference proteome</keyword>
<dbReference type="AlphaFoldDB" id="A0A1H7GPS6"/>
<organism evidence="1 2">
    <name type="scientific">Parapedobacter koreensis</name>
    <dbReference type="NCBI Taxonomy" id="332977"/>
    <lineage>
        <taxon>Bacteria</taxon>
        <taxon>Pseudomonadati</taxon>
        <taxon>Bacteroidota</taxon>
        <taxon>Sphingobacteriia</taxon>
        <taxon>Sphingobacteriales</taxon>
        <taxon>Sphingobacteriaceae</taxon>
        <taxon>Parapedobacter</taxon>
    </lineage>
</organism>
<accession>A0A1H7GPS6</accession>
<reference evidence="2" key="1">
    <citation type="submission" date="2016-10" db="EMBL/GenBank/DDBJ databases">
        <authorList>
            <person name="Varghese N."/>
            <person name="Submissions S."/>
        </authorList>
    </citation>
    <scope>NUCLEOTIDE SEQUENCE [LARGE SCALE GENOMIC DNA]</scope>
    <source>
        <strain evidence="2">Jip14</strain>
    </source>
</reference>